<dbReference type="Gene3D" id="2.170.130.10">
    <property type="entry name" value="TonB-dependent receptor, plug domain"/>
    <property type="match status" value="1"/>
</dbReference>
<dbReference type="GO" id="GO:0009279">
    <property type="term" value="C:cell outer membrane"/>
    <property type="evidence" value="ECO:0007669"/>
    <property type="project" value="UniProtKB-SubCell"/>
</dbReference>
<dbReference type="InterPro" id="IPR023996">
    <property type="entry name" value="TonB-dep_OMP_SusC/RagA"/>
</dbReference>
<comment type="similarity">
    <text evidence="8 9">Belongs to the TonB-dependent receptor family.</text>
</comment>
<comment type="subcellular location">
    <subcellularLocation>
        <location evidence="1 8">Cell outer membrane</location>
        <topology evidence="1 8">Multi-pass membrane protein</topology>
    </subcellularLocation>
</comment>
<dbReference type="KEGG" id="capn:CBG49_07010"/>
<dbReference type="Pfam" id="PF07715">
    <property type="entry name" value="Plug"/>
    <property type="match status" value="1"/>
</dbReference>
<organism evidence="13 14">
    <name type="scientific">Capnocytophaga endodontalis</name>
    <dbReference type="NCBI Taxonomy" id="2708117"/>
    <lineage>
        <taxon>Bacteria</taxon>
        <taxon>Pseudomonadati</taxon>
        <taxon>Bacteroidota</taxon>
        <taxon>Flavobacteriia</taxon>
        <taxon>Flavobacteriales</taxon>
        <taxon>Flavobacteriaceae</taxon>
        <taxon>Capnocytophaga</taxon>
    </lineage>
</organism>
<keyword evidence="10" id="KW-0732">Signal</keyword>
<feature type="chain" id="PRO_5013165064" evidence="10">
    <location>
        <begin position="23"/>
        <end position="1043"/>
    </location>
</feature>
<dbReference type="InterPro" id="IPR000531">
    <property type="entry name" value="Beta-barrel_TonB"/>
</dbReference>
<sequence>MNNTRKIASFIFCCLFPFWLVAQEITIKGTVKDQDGLELPGAAIVIKGTNKGIATDGNGAFEIKAHQGDILVFSTIGYAPKEVKVGKERNLNIVLSVDVLQLEGTEVVAVAYGTTDKKSFTGSMATIKAETIQAKQSSDVAKTLEGAVAGVQISTSSGQPGSNSAIRIRGIGSINASSAPLIILDGVPFEGTLNAINNSDIESVNVLKDASSSALYGARGANGVVLITTKSGSKGRLSITLDSKLGFNYRGIPEYDIISSPGEYYETLWSALYNQNRYAQNQADALARTNASQSLINNVGTGYNIYNVADDQVVLSNGKLNPAATIKYSDAATFNQWEKALFNSRVRKEHNLSMTKGTEYNSFYFSFGYLGDEGYNMNTYFNRYATRFSYKGDITSWLKTNASSMITYTEQQGSTEDNGYDNPFSWTRTIAPIYPIYEHDANGNRLNTYDYGITRKFNNNTNPVATQRENLNYNRDYYFNQSLSLDAKLLKNFTFSVNGNFYANFYDVNYFTTPLGGAGKNYGGSATKYKSDNTVLTFNQLLRYNKNWDNYGIEALLGHESYKKRFGTIEGGKKNFVDPYNSEFNNAAVLSSLTSYTRRYFVEGYFGQINANYQQKYYLSASLRRDGSSVFAPENRWGTFWSVGASWLLSEEKFLEKAKFIDLIKLKLSYGVQGNDELYLPGSYSRSYVPYMTLYSVSTNGNTPGLVASYKGNRNITWEESGNLNAGIELALFNNRLTLEADYFIKKTNNLLFDMPLPASTGFSSEPRNVADMVNKGFEFSLGVTPIRTDKVEWTISLNGLHYKNEITRLPEELREKGLTRGYQILREGGSIYDFYMVKWGGVNPVNGDAQFYIKNTTTGEYKLKGSADYDSTNSKQYVGTSIPDLQGGFGTTLSAYNFDLAIQFSYQFGGKFYDSQYANLMHSGDLGRTWHTDIRNRWTPENTTSDIPRLEFANQKVLSLSDRFIVSSDYLSLRNVSLGYTFKQGIVEKLGLTKLRYYLTADNVYLWSKRQGLDPRTSLAGDNYDAVYSPIRTVSMGLTLNF</sequence>
<dbReference type="InterPro" id="IPR023997">
    <property type="entry name" value="TonB-dep_OMP_SusC/RagA_CS"/>
</dbReference>
<dbReference type="Gene3D" id="2.60.40.1120">
    <property type="entry name" value="Carboxypeptidase-like, regulatory domain"/>
    <property type="match status" value="1"/>
</dbReference>
<dbReference type="NCBIfam" id="TIGR04057">
    <property type="entry name" value="SusC_RagA_signa"/>
    <property type="match status" value="1"/>
</dbReference>
<gene>
    <name evidence="13" type="ORF">CBG49_07010</name>
</gene>
<dbReference type="InterPro" id="IPR008969">
    <property type="entry name" value="CarboxyPept-like_regulatory"/>
</dbReference>
<dbReference type="Pfam" id="PF00593">
    <property type="entry name" value="TonB_dep_Rec_b-barrel"/>
    <property type="match status" value="1"/>
</dbReference>
<feature type="domain" description="TonB-dependent receptor plug" evidence="12">
    <location>
        <begin position="117"/>
        <end position="224"/>
    </location>
</feature>
<reference evidence="14" key="1">
    <citation type="submission" date="2017-06" db="EMBL/GenBank/DDBJ databases">
        <title>Complete genome sequence of Capnocytophaga sp. KCOM 1579 (=ChDC OS43) isolated from a human refractory periapical abscess lesion.</title>
        <authorList>
            <person name="Kook J.-K."/>
            <person name="Park S.-N."/>
            <person name="Lim Y.K."/>
            <person name="Roh H."/>
        </authorList>
    </citation>
    <scope>NUCLEOTIDE SEQUENCE [LARGE SCALE GENOMIC DNA]</scope>
    <source>
        <strain evidence="14">ChDC OS43</strain>
    </source>
</reference>
<evidence type="ECO:0000256" key="7">
    <source>
        <dbReference type="ARBA" id="ARBA00023237"/>
    </source>
</evidence>
<keyword evidence="5 9" id="KW-0798">TonB box</keyword>
<dbReference type="EMBL" id="CP022022">
    <property type="protein sequence ID" value="ASF42844.1"/>
    <property type="molecule type" value="Genomic_DNA"/>
</dbReference>
<protein>
    <submittedName>
        <fullName evidence="13">SusC/RagA family TonB-linked outer membrane protein</fullName>
    </submittedName>
</protein>
<evidence type="ECO:0000259" key="11">
    <source>
        <dbReference type="Pfam" id="PF00593"/>
    </source>
</evidence>
<dbReference type="NCBIfam" id="TIGR04056">
    <property type="entry name" value="OMP_RagA_SusC"/>
    <property type="match status" value="1"/>
</dbReference>
<dbReference type="Pfam" id="PF13715">
    <property type="entry name" value="CarbopepD_reg_2"/>
    <property type="match status" value="1"/>
</dbReference>
<keyword evidence="14" id="KW-1185">Reference proteome</keyword>
<dbReference type="SUPFAM" id="SSF49464">
    <property type="entry name" value="Carboxypeptidase regulatory domain-like"/>
    <property type="match status" value="1"/>
</dbReference>
<evidence type="ECO:0000256" key="2">
    <source>
        <dbReference type="ARBA" id="ARBA00022448"/>
    </source>
</evidence>
<evidence type="ECO:0000256" key="1">
    <source>
        <dbReference type="ARBA" id="ARBA00004571"/>
    </source>
</evidence>
<keyword evidence="3 8" id="KW-1134">Transmembrane beta strand</keyword>
<evidence type="ECO:0000259" key="12">
    <source>
        <dbReference type="Pfam" id="PF07715"/>
    </source>
</evidence>
<evidence type="ECO:0000256" key="9">
    <source>
        <dbReference type="RuleBase" id="RU003357"/>
    </source>
</evidence>
<keyword evidence="7 8" id="KW-0998">Cell outer membrane</keyword>
<evidence type="ECO:0000256" key="10">
    <source>
        <dbReference type="SAM" id="SignalP"/>
    </source>
</evidence>
<dbReference type="SUPFAM" id="SSF56935">
    <property type="entry name" value="Porins"/>
    <property type="match status" value="1"/>
</dbReference>
<evidence type="ECO:0000256" key="3">
    <source>
        <dbReference type="ARBA" id="ARBA00022452"/>
    </source>
</evidence>
<feature type="domain" description="TonB-dependent receptor-like beta-barrel" evidence="11">
    <location>
        <begin position="415"/>
        <end position="922"/>
    </location>
</feature>
<dbReference type="InterPro" id="IPR039426">
    <property type="entry name" value="TonB-dep_rcpt-like"/>
</dbReference>
<keyword evidence="2 8" id="KW-0813">Transport</keyword>
<evidence type="ECO:0000256" key="5">
    <source>
        <dbReference type="ARBA" id="ARBA00023077"/>
    </source>
</evidence>
<accession>A0A1Z4BNH0</accession>
<evidence type="ECO:0000256" key="4">
    <source>
        <dbReference type="ARBA" id="ARBA00022692"/>
    </source>
</evidence>
<dbReference type="InterPro" id="IPR012910">
    <property type="entry name" value="Plug_dom"/>
</dbReference>
<evidence type="ECO:0000256" key="6">
    <source>
        <dbReference type="ARBA" id="ARBA00023136"/>
    </source>
</evidence>
<evidence type="ECO:0000313" key="13">
    <source>
        <dbReference type="EMBL" id="ASF42844.1"/>
    </source>
</evidence>
<dbReference type="RefSeq" id="WP_088593936.1">
    <property type="nucleotide sequence ID" value="NZ_CP022022.1"/>
</dbReference>
<keyword evidence="6 8" id="KW-0472">Membrane</keyword>
<name>A0A1Z4BNH0_9FLAO</name>
<evidence type="ECO:0000256" key="8">
    <source>
        <dbReference type="PROSITE-ProRule" id="PRU01360"/>
    </source>
</evidence>
<evidence type="ECO:0000313" key="14">
    <source>
        <dbReference type="Proteomes" id="UP000197007"/>
    </source>
</evidence>
<keyword evidence="4 8" id="KW-0812">Transmembrane</keyword>
<feature type="signal peptide" evidence="10">
    <location>
        <begin position="1"/>
        <end position="22"/>
    </location>
</feature>
<proteinExistence type="inferred from homology"/>
<dbReference type="InterPro" id="IPR036942">
    <property type="entry name" value="Beta-barrel_TonB_sf"/>
</dbReference>
<dbReference type="Gene3D" id="2.40.170.20">
    <property type="entry name" value="TonB-dependent receptor, beta-barrel domain"/>
    <property type="match status" value="1"/>
</dbReference>
<dbReference type="AlphaFoldDB" id="A0A1Z4BNH0"/>
<dbReference type="Proteomes" id="UP000197007">
    <property type="component" value="Chromosome"/>
</dbReference>
<dbReference type="PROSITE" id="PS52016">
    <property type="entry name" value="TONB_DEPENDENT_REC_3"/>
    <property type="match status" value="1"/>
</dbReference>
<dbReference type="InterPro" id="IPR037066">
    <property type="entry name" value="Plug_dom_sf"/>
</dbReference>